<sequence length="298" mass="34292">MNVNDAKDLLLARLFMVLPLNWVDRIGTFLGERHARRGIRANRKWAQRMHNHFERLWGIQDAAERERFIIEHQGCMGRVLAQIPVLHRLVRANRLTISGAEHFAKLKGPVLIVTAHLSQWELIGRVAELIGGQFCDIYVPQTGAREQITQKVRMGWRLAEGKPGKLIPAGPHTMREVARAIYEGSNLILFIDEEAEGEVRAPRLGREPLYAGNRWFAARLAIKHQMTVLPVHFETTEQGDYRAVIESPLPLPREGSPAERTRHFADMLDQKLEQWVMHAPNDWYWLPLLELNHAKKKS</sequence>
<dbReference type="PANTHER" id="PTHR30606">
    <property type="entry name" value="LIPID A BIOSYNTHESIS LAUROYL ACYLTRANSFERASE"/>
    <property type="match status" value="1"/>
</dbReference>
<dbReference type="GO" id="GO:0005886">
    <property type="term" value="C:plasma membrane"/>
    <property type="evidence" value="ECO:0007669"/>
    <property type="project" value="UniProtKB-SubCell"/>
</dbReference>
<dbReference type="GO" id="GO:0016746">
    <property type="term" value="F:acyltransferase activity"/>
    <property type="evidence" value="ECO:0007669"/>
    <property type="project" value="UniProtKB-KW"/>
</dbReference>
<dbReference type="RefSeq" id="WP_012824347.1">
    <property type="nucleotide sequence ID" value="NC_013422.1"/>
</dbReference>
<evidence type="ECO:0000256" key="1">
    <source>
        <dbReference type="ARBA" id="ARBA00004533"/>
    </source>
</evidence>
<evidence type="ECO:0000313" key="7">
    <source>
        <dbReference type="EMBL" id="ACX96313.1"/>
    </source>
</evidence>
<name>D0L0U0_HALNC</name>
<evidence type="ECO:0000256" key="4">
    <source>
        <dbReference type="ARBA" id="ARBA00022679"/>
    </source>
</evidence>
<accession>D0L0U0</accession>
<protein>
    <submittedName>
        <fullName evidence="7">Lipid A biosynthesis acyltransferase</fullName>
    </submittedName>
</protein>
<gene>
    <name evidence="7" type="ordered locus">Hneap_1481</name>
</gene>
<keyword evidence="3" id="KW-0997">Cell inner membrane</keyword>
<dbReference type="EMBL" id="CP001801">
    <property type="protein sequence ID" value="ACX96313.1"/>
    <property type="molecule type" value="Genomic_DNA"/>
</dbReference>
<reference evidence="7 8" key="1">
    <citation type="submission" date="2009-10" db="EMBL/GenBank/DDBJ databases">
        <title>Complete sequence of Halothiobacillus neapolitanus c2.</title>
        <authorList>
            <consortium name="US DOE Joint Genome Institute"/>
            <person name="Lucas S."/>
            <person name="Copeland A."/>
            <person name="Lapidus A."/>
            <person name="Glavina del Rio T."/>
            <person name="Tice H."/>
            <person name="Bruce D."/>
            <person name="Goodwin L."/>
            <person name="Pitluck S."/>
            <person name="Davenport K."/>
            <person name="Brettin T."/>
            <person name="Detter J.C."/>
            <person name="Han C."/>
            <person name="Tapia R."/>
            <person name="Larimer F."/>
            <person name="Land M."/>
            <person name="Hauser L."/>
            <person name="Kyrpides N."/>
            <person name="Mikhailova N."/>
            <person name="Kerfeld C."/>
            <person name="Cannon G."/>
            <person name="Heinhort S."/>
        </authorList>
    </citation>
    <scope>NUCLEOTIDE SEQUENCE [LARGE SCALE GENOMIC DNA]</scope>
    <source>
        <strain evidence="8">ATCC 23641 / c2</strain>
    </source>
</reference>
<evidence type="ECO:0000256" key="3">
    <source>
        <dbReference type="ARBA" id="ARBA00022519"/>
    </source>
</evidence>
<keyword evidence="6 7" id="KW-0012">Acyltransferase</keyword>
<organism evidence="7 8">
    <name type="scientific">Halothiobacillus neapolitanus (strain ATCC 23641 / DSM 15147 / CIP 104769 / NCIMB 8539 / c2)</name>
    <name type="common">Thiobacillus neapolitanus</name>
    <dbReference type="NCBI Taxonomy" id="555778"/>
    <lineage>
        <taxon>Bacteria</taxon>
        <taxon>Pseudomonadati</taxon>
        <taxon>Pseudomonadota</taxon>
        <taxon>Gammaproteobacteria</taxon>
        <taxon>Chromatiales</taxon>
        <taxon>Halothiobacillaceae</taxon>
        <taxon>Halothiobacillus</taxon>
    </lineage>
</organism>
<dbReference type="KEGG" id="hna:Hneap_1481"/>
<comment type="subcellular location">
    <subcellularLocation>
        <location evidence="1">Cell inner membrane</location>
    </subcellularLocation>
</comment>
<dbReference type="HOGENOM" id="CLU_933057_0_0_6"/>
<dbReference type="eggNOG" id="COG1560">
    <property type="taxonomic scope" value="Bacteria"/>
</dbReference>
<dbReference type="PANTHER" id="PTHR30606:SF10">
    <property type="entry name" value="PHOSPHATIDYLINOSITOL MANNOSIDE ACYLTRANSFERASE"/>
    <property type="match status" value="1"/>
</dbReference>
<proteinExistence type="predicted"/>
<dbReference type="GO" id="GO:0009247">
    <property type="term" value="P:glycolipid biosynthetic process"/>
    <property type="evidence" value="ECO:0007669"/>
    <property type="project" value="UniProtKB-ARBA"/>
</dbReference>
<dbReference type="InterPro" id="IPR004960">
    <property type="entry name" value="LipA_acyltrans"/>
</dbReference>
<keyword evidence="4 7" id="KW-0808">Transferase</keyword>
<dbReference type="OrthoDB" id="5798399at2"/>
<dbReference type="AlphaFoldDB" id="D0L0U0"/>
<keyword evidence="8" id="KW-1185">Reference proteome</keyword>
<evidence type="ECO:0000256" key="5">
    <source>
        <dbReference type="ARBA" id="ARBA00023136"/>
    </source>
</evidence>
<evidence type="ECO:0000256" key="6">
    <source>
        <dbReference type="ARBA" id="ARBA00023315"/>
    </source>
</evidence>
<dbReference type="Proteomes" id="UP000009102">
    <property type="component" value="Chromosome"/>
</dbReference>
<keyword evidence="5" id="KW-0472">Membrane</keyword>
<keyword evidence="2" id="KW-1003">Cell membrane</keyword>
<evidence type="ECO:0000256" key="2">
    <source>
        <dbReference type="ARBA" id="ARBA00022475"/>
    </source>
</evidence>
<evidence type="ECO:0000313" key="8">
    <source>
        <dbReference type="Proteomes" id="UP000009102"/>
    </source>
</evidence>
<dbReference type="Pfam" id="PF03279">
    <property type="entry name" value="Lip_A_acyltrans"/>
    <property type="match status" value="1"/>
</dbReference>
<dbReference type="STRING" id="555778.Hneap_1481"/>